<keyword evidence="1" id="KW-0540">Nuclease</keyword>
<dbReference type="Proteomes" id="UP000521017">
    <property type="component" value="Unassembled WGS sequence"/>
</dbReference>
<reference evidence="3 4" key="1">
    <citation type="submission" date="2020-08" db="EMBL/GenBank/DDBJ databases">
        <title>Genomic Encyclopedia of Type Strains, Phase IV (KMG-V): Genome sequencing to study the core and pangenomes of soil and plant-associated prokaryotes.</title>
        <authorList>
            <person name="Whitman W."/>
        </authorList>
    </citation>
    <scope>NUCLEOTIDE SEQUENCE [LARGE SCALE GENOMIC DNA]</scope>
    <source>
        <strain evidence="3 4">M2T3</strain>
    </source>
</reference>
<dbReference type="GO" id="GO:0046589">
    <property type="term" value="F:ribonuclease T1 activity"/>
    <property type="evidence" value="ECO:0007669"/>
    <property type="project" value="UniProtKB-EC"/>
</dbReference>
<dbReference type="Gene3D" id="3.10.450.30">
    <property type="entry name" value="Microbial ribonucleases"/>
    <property type="match status" value="1"/>
</dbReference>
<accession>A0A7X0MMB4</accession>
<comment type="caution">
    <text evidence="3">The sequence shown here is derived from an EMBL/GenBank/DDBJ whole genome shotgun (WGS) entry which is preliminary data.</text>
</comment>
<dbReference type="InterPro" id="IPR016191">
    <property type="entry name" value="Ribonuclease/ribotoxin"/>
</dbReference>
<evidence type="ECO:0000256" key="1">
    <source>
        <dbReference type="ARBA" id="ARBA00022722"/>
    </source>
</evidence>
<organism evidence="3 4">
    <name type="scientific">Pedobacter cryoconitis</name>
    <dbReference type="NCBI Taxonomy" id="188932"/>
    <lineage>
        <taxon>Bacteria</taxon>
        <taxon>Pseudomonadati</taxon>
        <taxon>Bacteroidota</taxon>
        <taxon>Sphingobacteriia</taxon>
        <taxon>Sphingobacteriales</taxon>
        <taxon>Sphingobacteriaceae</taxon>
        <taxon>Pedobacter</taxon>
    </lineage>
</organism>
<gene>
    <name evidence="3" type="ORF">HDF25_004973</name>
</gene>
<protein>
    <submittedName>
        <fullName evidence="3">Ribonuclease T1</fullName>
        <ecNumber evidence="3">4.6.1.24</ecNumber>
    </submittedName>
</protein>
<name>A0A7X0MMB4_9SPHI</name>
<dbReference type="EMBL" id="JACHCC010000015">
    <property type="protein sequence ID" value="MBB6502790.1"/>
    <property type="molecule type" value="Genomic_DNA"/>
</dbReference>
<dbReference type="EC" id="4.6.1.24" evidence="3"/>
<evidence type="ECO:0000313" key="4">
    <source>
        <dbReference type="Proteomes" id="UP000521017"/>
    </source>
</evidence>
<evidence type="ECO:0000256" key="2">
    <source>
        <dbReference type="ARBA" id="ARBA00022801"/>
    </source>
</evidence>
<dbReference type="InterPro" id="IPR000026">
    <property type="entry name" value="N1-like"/>
</dbReference>
<proteinExistence type="predicted"/>
<dbReference type="SUPFAM" id="SSF53933">
    <property type="entry name" value="Microbial ribonucleases"/>
    <property type="match status" value="1"/>
</dbReference>
<dbReference type="Pfam" id="PF00545">
    <property type="entry name" value="Ribonuclease"/>
    <property type="match status" value="1"/>
</dbReference>
<dbReference type="GO" id="GO:0003723">
    <property type="term" value="F:RNA binding"/>
    <property type="evidence" value="ECO:0007669"/>
    <property type="project" value="InterPro"/>
</dbReference>
<dbReference type="PROSITE" id="PS51257">
    <property type="entry name" value="PROKAR_LIPOPROTEIN"/>
    <property type="match status" value="1"/>
</dbReference>
<dbReference type="GO" id="GO:0016787">
    <property type="term" value="F:hydrolase activity"/>
    <property type="evidence" value="ECO:0007669"/>
    <property type="project" value="UniProtKB-KW"/>
</dbReference>
<sequence>MKHMRILITLITCCILFFSCRESQSSTTQTLSKVQDKTVTPASTDTDAEDNAKVAGVPRKAYTVASYVEKNGRAPKGYAGGTLFQNREKRLPQTTNYKEYDINPKVRGRNRGAERIIISFDGSRYYTGDHYKTFIKF</sequence>
<keyword evidence="2" id="KW-0378">Hydrolase</keyword>
<evidence type="ECO:0000313" key="3">
    <source>
        <dbReference type="EMBL" id="MBB6502790.1"/>
    </source>
</evidence>
<keyword evidence="3" id="KW-0456">Lyase</keyword>
<dbReference type="AlphaFoldDB" id="A0A7X0MMB4"/>